<dbReference type="Proteomes" id="UP000481583">
    <property type="component" value="Unassembled WGS sequence"/>
</dbReference>
<dbReference type="EMBL" id="JAAKZV010000421">
    <property type="protein sequence ID" value="NGN70148.1"/>
    <property type="molecule type" value="Genomic_DNA"/>
</dbReference>
<reference evidence="2 3" key="1">
    <citation type="submission" date="2020-02" db="EMBL/GenBank/DDBJ databases">
        <title>Whole-genome analyses of novel actinobacteria.</title>
        <authorList>
            <person name="Sahin N."/>
        </authorList>
    </citation>
    <scope>NUCLEOTIDE SEQUENCE [LARGE SCALE GENOMIC DNA]</scope>
    <source>
        <strain evidence="2 3">A7024</strain>
    </source>
</reference>
<gene>
    <name evidence="2" type="ORF">G5C51_40465</name>
</gene>
<protein>
    <recommendedName>
        <fullName evidence="4">Polysaccharide lyase</fullName>
    </recommendedName>
</protein>
<evidence type="ECO:0008006" key="4">
    <source>
        <dbReference type="Google" id="ProtNLM"/>
    </source>
</evidence>
<accession>A0A6G4UES5</accession>
<dbReference type="Gene3D" id="2.60.120.200">
    <property type="match status" value="1"/>
</dbReference>
<feature type="signal peptide" evidence="1">
    <location>
        <begin position="1"/>
        <end position="29"/>
    </location>
</feature>
<dbReference type="AlphaFoldDB" id="A0A6G4UES5"/>
<feature type="chain" id="PRO_5026284406" description="Polysaccharide lyase" evidence="1">
    <location>
        <begin position="30"/>
        <end position="245"/>
    </location>
</feature>
<dbReference type="Pfam" id="PF14099">
    <property type="entry name" value="Polysacc_lyase"/>
    <property type="match status" value="1"/>
</dbReference>
<evidence type="ECO:0000313" key="2">
    <source>
        <dbReference type="EMBL" id="NGN70148.1"/>
    </source>
</evidence>
<organism evidence="2 3">
    <name type="scientific">Streptomyces coryli</name>
    <dbReference type="NCBI Taxonomy" id="1128680"/>
    <lineage>
        <taxon>Bacteria</taxon>
        <taxon>Bacillati</taxon>
        <taxon>Actinomycetota</taxon>
        <taxon>Actinomycetes</taxon>
        <taxon>Kitasatosporales</taxon>
        <taxon>Streptomycetaceae</taxon>
        <taxon>Streptomyces</taxon>
    </lineage>
</organism>
<evidence type="ECO:0000256" key="1">
    <source>
        <dbReference type="SAM" id="SignalP"/>
    </source>
</evidence>
<dbReference type="InterPro" id="IPR013320">
    <property type="entry name" value="ConA-like_dom_sf"/>
</dbReference>
<name>A0A6G4UES5_9ACTN</name>
<keyword evidence="3" id="KW-1185">Reference proteome</keyword>
<keyword evidence="1" id="KW-0732">Signal</keyword>
<proteinExistence type="predicted"/>
<sequence length="245" mass="26556">MPGRRLRVPVLAATAATAAWLLTTTQAHAALLWTGDPAKGLAVFGNVECPSPGSLVTADQPDGATAYRYEKAVGSERCETRGIRVDGSQHKFAAGQTYWLGWESKVSTTTGLDGDFSVFQWKSYPNGAQNYPLIMTVAQGKLVLHYSPPNGSGWTTIWSKPVAANDWHRFALGIHTSDSASGGWAELYVDGAKQTFSNGSTRFTGRTWDGYNDPKWGAYDRGNTTTEIVNRVRELRIGTSYGDVG</sequence>
<dbReference type="InterPro" id="IPR025975">
    <property type="entry name" value="Polysacc_lyase"/>
</dbReference>
<dbReference type="RefSeq" id="WP_165245705.1">
    <property type="nucleotide sequence ID" value="NZ_JAAKZV010000421.1"/>
</dbReference>
<dbReference type="SUPFAM" id="SSF49899">
    <property type="entry name" value="Concanavalin A-like lectins/glucanases"/>
    <property type="match status" value="1"/>
</dbReference>
<comment type="caution">
    <text evidence="2">The sequence shown here is derived from an EMBL/GenBank/DDBJ whole genome shotgun (WGS) entry which is preliminary data.</text>
</comment>
<evidence type="ECO:0000313" key="3">
    <source>
        <dbReference type="Proteomes" id="UP000481583"/>
    </source>
</evidence>